<name>A0A9Q4L217_9EURY</name>
<dbReference type="Pfam" id="PF25213">
    <property type="entry name" value="HVO_A0261_N"/>
    <property type="match status" value="1"/>
</dbReference>
<evidence type="ECO:0000259" key="2">
    <source>
        <dbReference type="Pfam" id="PF25213"/>
    </source>
</evidence>
<dbReference type="InterPro" id="IPR013561">
    <property type="entry name" value="FilR1_middle_dom"/>
</dbReference>
<dbReference type="AlphaFoldDB" id="A0A9Q4L217"/>
<reference evidence="3" key="1">
    <citation type="submission" date="2022-06" db="EMBL/GenBank/DDBJ databases">
        <title>Natrinema sp. a new haloarchaeum isolate from saline soil.</title>
        <authorList>
            <person name="Strakova D."/>
            <person name="Galisteo C."/>
            <person name="Sanchez-Porro C."/>
            <person name="Ventosa A."/>
        </authorList>
    </citation>
    <scope>NUCLEOTIDE SEQUENCE</scope>
    <source>
        <strain evidence="3">S1CR25-10</strain>
    </source>
</reference>
<accession>A0A9Q4L217</accession>
<dbReference type="InterPro" id="IPR036390">
    <property type="entry name" value="WH_DNA-bd_sf"/>
</dbReference>
<evidence type="ECO:0000259" key="1">
    <source>
        <dbReference type="Pfam" id="PF08350"/>
    </source>
</evidence>
<dbReference type="Gene3D" id="1.10.10.10">
    <property type="entry name" value="Winged helix-like DNA-binding domain superfamily/Winged helix DNA-binding domain"/>
    <property type="match status" value="1"/>
</dbReference>
<dbReference type="Proteomes" id="UP001154061">
    <property type="component" value="Unassembled WGS sequence"/>
</dbReference>
<proteinExistence type="predicted"/>
<gene>
    <name evidence="3" type="ORF">NDI89_23135</name>
</gene>
<sequence length="323" mass="35616">MAQTDIAQQADISRQAASNHLAVLRDRGFIKNQNTGIELTAGGLLLLDVIENCLQTVSVEGLSFLTRSVHPIGVLRALEGQSYRPSKLESAVSSSPSRPTIGRILKVFEEYGWSQDGGGQQQITSAGTRALNAYVDLATAVKQLIEKAPWLQRLPREDATFPISELADAELIISDPTHPSSVLWAALKLYDRRTSRFRGFCSIFNPVLFHAYRGLLELGIECEAILDLPTYVEAAENPQTQYVVHSSTYNNYQPLVLDRAHTLGIGIYDTRKVAIGAYNESGSGKHIAMIVSSNKRLVEWGINLYESYRAQARPASELEPESV</sequence>
<evidence type="ECO:0000313" key="3">
    <source>
        <dbReference type="EMBL" id="MDF9748463.1"/>
    </source>
</evidence>
<protein>
    <submittedName>
        <fullName evidence="3">DUF1724 domain-containing protein</fullName>
    </submittedName>
</protein>
<keyword evidence="4" id="KW-1185">Reference proteome</keyword>
<dbReference type="Pfam" id="PF08350">
    <property type="entry name" value="FilR1_middle"/>
    <property type="match status" value="1"/>
</dbReference>
<dbReference type="SUPFAM" id="SSF46785">
    <property type="entry name" value="Winged helix' DNA-binding domain"/>
    <property type="match status" value="1"/>
</dbReference>
<organism evidence="3 4">
    <name type="scientific">Natrinema salsiterrestre</name>
    <dbReference type="NCBI Taxonomy" id="2950540"/>
    <lineage>
        <taxon>Archaea</taxon>
        <taxon>Methanobacteriati</taxon>
        <taxon>Methanobacteriota</taxon>
        <taxon>Stenosarchaea group</taxon>
        <taxon>Halobacteria</taxon>
        <taxon>Halobacteriales</taxon>
        <taxon>Natrialbaceae</taxon>
        <taxon>Natrinema</taxon>
    </lineage>
</organism>
<comment type="caution">
    <text evidence="3">The sequence shown here is derived from an EMBL/GenBank/DDBJ whole genome shotgun (WGS) entry which is preliminary data.</text>
</comment>
<feature type="domain" description="HVO-A0261-like N-terminal" evidence="2">
    <location>
        <begin position="60"/>
        <end position="142"/>
    </location>
</feature>
<dbReference type="InterPro" id="IPR057527">
    <property type="entry name" value="HVO_A0261-like_N"/>
</dbReference>
<feature type="domain" description="Methanogenesis regulatory protein FilR1 middle" evidence="1">
    <location>
        <begin position="192"/>
        <end position="311"/>
    </location>
</feature>
<evidence type="ECO:0000313" key="4">
    <source>
        <dbReference type="Proteomes" id="UP001154061"/>
    </source>
</evidence>
<dbReference type="EMBL" id="JAMQOT010000016">
    <property type="protein sequence ID" value="MDF9748463.1"/>
    <property type="molecule type" value="Genomic_DNA"/>
</dbReference>
<dbReference type="InterPro" id="IPR036388">
    <property type="entry name" value="WH-like_DNA-bd_sf"/>
</dbReference>